<dbReference type="AlphaFoldDB" id="X0TZH6"/>
<feature type="non-terminal residue" evidence="1">
    <location>
        <position position="1"/>
    </location>
</feature>
<name>X0TZH6_9ZZZZ</name>
<protein>
    <submittedName>
        <fullName evidence="1">Uncharacterized protein</fullName>
    </submittedName>
</protein>
<gene>
    <name evidence="1" type="ORF">S01H1_22975</name>
</gene>
<accession>X0TZH6</accession>
<evidence type="ECO:0000313" key="1">
    <source>
        <dbReference type="EMBL" id="GAF93552.1"/>
    </source>
</evidence>
<proteinExistence type="predicted"/>
<sequence>DNILLFHQQLLDDPNHRYRSWEHCYSHFQKHQSFSSEEDIDLATLHLAFYLASWGMYRGSSGLLQKDYRVHTPVVRELLDDRYTSLWQLDFDSLGARGLEMGLIFQLVKRLARIYAQVNVSPTDTLMTKILLGTFCCVPAYDTFFTAGVKAWKELREQHEWNFPAKFGRNSYLG</sequence>
<organism evidence="1">
    <name type="scientific">marine sediment metagenome</name>
    <dbReference type="NCBI Taxonomy" id="412755"/>
    <lineage>
        <taxon>unclassified sequences</taxon>
        <taxon>metagenomes</taxon>
        <taxon>ecological metagenomes</taxon>
    </lineage>
</organism>
<feature type="non-terminal residue" evidence="1">
    <location>
        <position position="174"/>
    </location>
</feature>
<reference evidence="1" key="1">
    <citation type="journal article" date="2014" name="Front. Microbiol.">
        <title>High frequency of phylogenetically diverse reductive dehalogenase-homologous genes in deep subseafloor sedimentary metagenomes.</title>
        <authorList>
            <person name="Kawai M."/>
            <person name="Futagami T."/>
            <person name="Toyoda A."/>
            <person name="Takaki Y."/>
            <person name="Nishi S."/>
            <person name="Hori S."/>
            <person name="Arai W."/>
            <person name="Tsubouchi T."/>
            <person name="Morono Y."/>
            <person name="Uchiyama I."/>
            <person name="Ito T."/>
            <person name="Fujiyama A."/>
            <person name="Inagaki F."/>
            <person name="Takami H."/>
        </authorList>
    </citation>
    <scope>NUCLEOTIDE SEQUENCE</scope>
    <source>
        <strain evidence="1">Expedition CK06-06</strain>
    </source>
</reference>
<dbReference type="EMBL" id="BARS01013114">
    <property type="protein sequence ID" value="GAF93552.1"/>
    <property type="molecule type" value="Genomic_DNA"/>
</dbReference>
<comment type="caution">
    <text evidence="1">The sequence shown here is derived from an EMBL/GenBank/DDBJ whole genome shotgun (WGS) entry which is preliminary data.</text>
</comment>